<sequence length="97" mass="10364">MGNQLFARTGFAKKQYRGVCCGGATCGALQFHCCGAGADEVGEGVFGLACLGKPLPGVLQFLLQLAEPGIERLQRARLIVQREADRTDDLAVIVLER</sequence>
<dbReference type="EMBL" id="VSSQ01097447">
    <property type="protein sequence ID" value="MPN40813.1"/>
    <property type="molecule type" value="Genomic_DNA"/>
</dbReference>
<protein>
    <submittedName>
        <fullName evidence="1">Uncharacterized protein</fullName>
    </submittedName>
</protein>
<comment type="caution">
    <text evidence="1">The sequence shown here is derived from an EMBL/GenBank/DDBJ whole genome shotgun (WGS) entry which is preliminary data.</text>
</comment>
<dbReference type="AlphaFoldDB" id="A0A645HZV3"/>
<evidence type="ECO:0000313" key="1">
    <source>
        <dbReference type="EMBL" id="MPN40813.1"/>
    </source>
</evidence>
<name>A0A645HZV3_9ZZZZ</name>
<gene>
    <name evidence="1" type="ORF">SDC9_188352</name>
</gene>
<proteinExistence type="predicted"/>
<accession>A0A645HZV3</accession>
<organism evidence="1">
    <name type="scientific">bioreactor metagenome</name>
    <dbReference type="NCBI Taxonomy" id="1076179"/>
    <lineage>
        <taxon>unclassified sequences</taxon>
        <taxon>metagenomes</taxon>
        <taxon>ecological metagenomes</taxon>
    </lineage>
</organism>
<reference evidence="1" key="1">
    <citation type="submission" date="2019-08" db="EMBL/GenBank/DDBJ databases">
        <authorList>
            <person name="Kucharzyk K."/>
            <person name="Murdoch R.W."/>
            <person name="Higgins S."/>
            <person name="Loffler F."/>
        </authorList>
    </citation>
    <scope>NUCLEOTIDE SEQUENCE</scope>
</reference>